<dbReference type="Gene3D" id="3.90.180.10">
    <property type="entry name" value="Medium-chain alcohol dehydrogenases, catalytic domain"/>
    <property type="match status" value="1"/>
</dbReference>
<keyword evidence="4" id="KW-0511">Multifunctional enzyme</keyword>
<dbReference type="Gene3D" id="3.40.50.720">
    <property type="entry name" value="NAD(P)-binding Rossmann-like Domain"/>
    <property type="match status" value="2"/>
</dbReference>
<dbReference type="InterPro" id="IPR001227">
    <property type="entry name" value="Ac_transferase_dom_sf"/>
</dbReference>
<feature type="domain" description="Ketosynthase family 3 (KS3)" evidence="8">
    <location>
        <begin position="20"/>
        <end position="442"/>
    </location>
</feature>
<dbReference type="PANTHER" id="PTHR43775">
    <property type="entry name" value="FATTY ACID SYNTHASE"/>
    <property type="match status" value="1"/>
</dbReference>
<feature type="region of interest" description="C-terminal hotdog fold" evidence="6">
    <location>
        <begin position="911"/>
        <end position="1053"/>
    </location>
</feature>
<evidence type="ECO:0000259" key="8">
    <source>
        <dbReference type="PROSITE" id="PS52004"/>
    </source>
</evidence>
<dbReference type="InterPro" id="IPR032821">
    <property type="entry name" value="PKS_assoc"/>
</dbReference>
<evidence type="ECO:0000259" key="7">
    <source>
        <dbReference type="PROSITE" id="PS50075"/>
    </source>
</evidence>
<dbReference type="Gene3D" id="3.40.366.10">
    <property type="entry name" value="Malonyl-Coenzyme A Acyl Carrier Protein, domain 2"/>
    <property type="match status" value="1"/>
</dbReference>
<dbReference type="SUPFAM" id="SSF51735">
    <property type="entry name" value="NAD(P)-binding Rossmann-fold domains"/>
    <property type="match status" value="3"/>
</dbReference>
<dbReference type="PROSITE" id="PS52004">
    <property type="entry name" value="KS3_2"/>
    <property type="match status" value="1"/>
</dbReference>
<evidence type="ECO:0000313" key="10">
    <source>
        <dbReference type="EMBL" id="GGC48562.1"/>
    </source>
</evidence>
<dbReference type="GO" id="GO:0016491">
    <property type="term" value="F:oxidoreductase activity"/>
    <property type="evidence" value="ECO:0007669"/>
    <property type="project" value="InterPro"/>
</dbReference>
<dbReference type="Pfam" id="PF14765">
    <property type="entry name" value="PS-DH"/>
    <property type="match status" value="1"/>
</dbReference>
<dbReference type="GO" id="GO:0071770">
    <property type="term" value="P:DIM/DIP cell wall layer assembly"/>
    <property type="evidence" value="ECO:0007669"/>
    <property type="project" value="TreeGrafter"/>
</dbReference>
<dbReference type="GO" id="GO:0004312">
    <property type="term" value="F:fatty acid synthase activity"/>
    <property type="evidence" value="ECO:0007669"/>
    <property type="project" value="TreeGrafter"/>
</dbReference>
<dbReference type="SMART" id="SM00822">
    <property type="entry name" value="PKS_KR"/>
    <property type="match status" value="1"/>
</dbReference>
<dbReference type="InterPro" id="IPR016035">
    <property type="entry name" value="Acyl_Trfase/lysoPLipase"/>
</dbReference>
<evidence type="ECO:0000256" key="3">
    <source>
        <dbReference type="ARBA" id="ARBA00022679"/>
    </source>
</evidence>
<dbReference type="Pfam" id="PF21089">
    <property type="entry name" value="PKS_DH_N"/>
    <property type="match status" value="1"/>
</dbReference>
<dbReference type="Pfam" id="PF00550">
    <property type="entry name" value="PP-binding"/>
    <property type="match status" value="1"/>
</dbReference>
<evidence type="ECO:0000256" key="6">
    <source>
        <dbReference type="PROSITE-ProRule" id="PRU01363"/>
    </source>
</evidence>
<dbReference type="InterPro" id="IPR009081">
    <property type="entry name" value="PP-bd_ACP"/>
</dbReference>
<dbReference type="Gene3D" id="1.10.1200.10">
    <property type="entry name" value="ACP-like"/>
    <property type="match status" value="1"/>
</dbReference>
<dbReference type="InterPro" id="IPR013154">
    <property type="entry name" value="ADH-like_N"/>
</dbReference>
<dbReference type="SMART" id="SM01294">
    <property type="entry name" value="PKS_PP_betabranch"/>
    <property type="match status" value="1"/>
</dbReference>
<comment type="function">
    <text evidence="5">Involved in production of the polyketide antibiotic thailandamide.</text>
</comment>
<dbReference type="InterPro" id="IPR036291">
    <property type="entry name" value="NAD(P)-bd_dom_sf"/>
</dbReference>
<dbReference type="GO" id="GO:0008270">
    <property type="term" value="F:zinc ion binding"/>
    <property type="evidence" value="ECO:0007669"/>
    <property type="project" value="InterPro"/>
</dbReference>
<dbReference type="Gene3D" id="3.10.129.110">
    <property type="entry name" value="Polyketide synthase dehydratase"/>
    <property type="match status" value="1"/>
</dbReference>
<dbReference type="GO" id="GO:0031177">
    <property type="term" value="F:phosphopantetheine binding"/>
    <property type="evidence" value="ECO:0007669"/>
    <property type="project" value="InterPro"/>
</dbReference>
<feature type="domain" description="PKS/mFAS DH" evidence="9">
    <location>
        <begin position="777"/>
        <end position="1053"/>
    </location>
</feature>
<evidence type="ECO:0000259" key="9">
    <source>
        <dbReference type="PROSITE" id="PS52019"/>
    </source>
</evidence>
<gene>
    <name evidence="10" type="ORF">GCM10010994_04680</name>
</gene>
<comment type="caution">
    <text evidence="10">The sequence shown here is derived from an EMBL/GenBank/DDBJ whole genome shotgun (WGS) entry which is preliminary data.</text>
</comment>
<dbReference type="PROSITE" id="PS52019">
    <property type="entry name" value="PKS_MFAS_DH"/>
    <property type="match status" value="1"/>
</dbReference>
<dbReference type="InterPro" id="IPR011032">
    <property type="entry name" value="GroES-like_sf"/>
</dbReference>
<feature type="region of interest" description="N-terminal hotdog fold" evidence="6">
    <location>
        <begin position="777"/>
        <end position="897"/>
    </location>
</feature>
<dbReference type="FunFam" id="3.40.47.10:FF:000019">
    <property type="entry name" value="Polyketide synthase type I"/>
    <property type="match status" value="1"/>
</dbReference>
<dbReference type="SUPFAM" id="SSF47336">
    <property type="entry name" value="ACP-like"/>
    <property type="match status" value="1"/>
</dbReference>
<evidence type="ECO:0000313" key="11">
    <source>
        <dbReference type="Proteomes" id="UP000637002"/>
    </source>
</evidence>
<dbReference type="InterPro" id="IPR020807">
    <property type="entry name" value="PKS_DH"/>
</dbReference>
<dbReference type="RefSeq" id="WP_188607493.1">
    <property type="nucleotide sequence ID" value="NZ_BMGG01000001.1"/>
</dbReference>
<dbReference type="InterPro" id="IPR018201">
    <property type="entry name" value="Ketoacyl_synth_AS"/>
</dbReference>
<dbReference type="PROSITE" id="PS01162">
    <property type="entry name" value="QOR_ZETA_CRYSTAL"/>
    <property type="match status" value="1"/>
</dbReference>
<protein>
    <recommendedName>
        <fullName evidence="12">Polyketide synthase</fullName>
    </recommendedName>
</protein>
<evidence type="ECO:0008006" key="12">
    <source>
        <dbReference type="Google" id="ProtNLM"/>
    </source>
</evidence>
<dbReference type="Pfam" id="PF16197">
    <property type="entry name" value="KAsynt_C_assoc"/>
    <property type="match status" value="1"/>
</dbReference>
<dbReference type="SUPFAM" id="SSF53901">
    <property type="entry name" value="Thiolase-like"/>
    <property type="match status" value="1"/>
</dbReference>
<dbReference type="Gene3D" id="3.40.47.10">
    <property type="match status" value="1"/>
</dbReference>
<dbReference type="Pfam" id="PF00109">
    <property type="entry name" value="ketoacyl-synt"/>
    <property type="match status" value="1"/>
</dbReference>
<feature type="active site" description="Proton acceptor; for dehydratase activity" evidence="6">
    <location>
        <position position="809"/>
    </location>
</feature>
<dbReference type="InterPro" id="IPR042104">
    <property type="entry name" value="PKS_dehydratase_sf"/>
</dbReference>
<dbReference type="PROSITE" id="PS50075">
    <property type="entry name" value="CARRIER"/>
    <property type="match status" value="1"/>
</dbReference>
<dbReference type="SMART" id="SM00826">
    <property type="entry name" value="PKS_DH"/>
    <property type="match status" value="1"/>
</dbReference>
<dbReference type="SUPFAM" id="SSF52151">
    <property type="entry name" value="FabD/lysophospholipase-like"/>
    <property type="match status" value="1"/>
</dbReference>
<dbReference type="InterPro" id="IPR020841">
    <property type="entry name" value="PKS_Beta-ketoAc_synthase_dom"/>
</dbReference>
<dbReference type="Pfam" id="PF08659">
    <property type="entry name" value="KR"/>
    <property type="match status" value="1"/>
</dbReference>
<evidence type="ECO:0000256" key="5">
    <source>
        <dbReference type="ARBA" id="ARBA00054155"/>
    </source>
</evidence>
<dbReference type="Pfam" id="PF02801">
    <property type="entry name" value="Ketoacyl-synt_C"/>
    <property type="match status" value="1"/>
</dbReference>
<dbReference type="InterPro" id="IPR020806">
    <property type="entry name" value="PKS_PP-bd"/>
</dbReference>
<dbReference type="InterPro" id="IPR020843">
    <property type="entry name" value="ER"/>
</dbReference>
<dbReference type="GO" id="GO:0005886">
    <property type="term" value="C:plasma membrane"/>
    <property type="evidence" value="ECO:0007669"/>
    <property type="project" value="TreeGrafter"/>
</dbReference>
<dbReference type="InterPro" id="IPR016039">
    <property type="entry name" value="Thiolase-like"/>
</dbReference>
<dbReference type="EMBL" id="BMGG01000001">
    <property type="protein sequence ID" value="GGC48562.1"/>
    <property type="molecule type" value="Genomic_DNA"/>
</dbReference>
<dbReference type="PANTHER" id="PTHR43775:SF37">
    <property type="entry name" value="SI:DKEY-61P9.11"/>
    <property type="match status" value="1"/>
</dbReference>
<evidence type="ECO:0000256" key="4">
    <source>
        <dbReference type="ARBA" id="ARBA00023268"/>
    </source>
</evidence>
<evidence type="ECO:0000256" key="1">
    <source>
        <dbReference type="ARBA" id="ARBA00022450"/>
    </source>
</evidence>
<dbReference type="GO" id="GO:0006633">
    <property type="term" value="P:fatty acid biosynthetic process"/>
    <property type="evidence" value="ECO:0007669"/>
    <property type="project" value="InterPro"/>
</dbReference>
<sequence length="1948" mass="203548">MPAAIPQVPHVSGHPDIRAGGPIAIVGVGCRFPGGVEDAQSYWRFLRQGGDAVGPIPVARWSQADPGGASGAGQAYSRDMGALRDIDRFDASFFGISRREAASMDPQHRLLMEVAWQAVENAAWAPPSLAGTRTGVFVGIYSDDYSQERLYRRPAAEIDGHAGLGLMRSLAAGRIAYHLDLHGPVITLDTACSSSLLAVHLACRSLRDGDCDRALAGGVNLVLAPEITLALCRMQALSRSGRCRTFSADADGFVRGEGCGVVALRRLSDALASGDPVIAVILGSAVNHDGRSNGISAPNGVAQRDVIRAALADAGVGGRSIGYVEAHGTGTALGDPIELRALGDAYGTDREQPLLVGSAKTNFGHLEAAAGIAGLIKAALAAHHGEVPANLHFRTPNPLIPWDRINMAVAVEPVPWTGPDPRRAAVSAFGMSGTNVHMILEAPPLRVVTASAPRTEVLTLSAHTASALAAAAHRLADALAAAPAVDGAAVALTMNGGRARLGERAAFVFETVPALIAQLRDFTPPATTGVRSRSVAFRFSSSRPLPDAADDAVAAMAPGLAQLEEGLAAAGPDIAVTLAGDPAFAIFRTAYAAATAFRRWGVVPDQLIGHGLGEIVAACQAGVFSLEDALRLLAARSQVLALADGESGRFAFLRTVRGLTLSPPNRPLVSSLLGRAAGAEVTSPAFWWELVIRDDTPAALPVGEDIIVLDVVALAGSRTDRCRCWADLHLAGLAPDWTSIDDQRQPPRIALPGYPFEGERHFIERPRGLAVAEASPGGLAGRPLPLAATDERRFGLTIGGRAHAFLQDHRVSGQAILPMTALVEIAIQNARAAGRGAIEQLLAVRPLRLPADGTVEVQTVVAPDGAWRLYAQTENAGSDAAWTLYATARLTDTVGAGASDAEPLAEGPAALETIPGSDIYADLAVHGVEARPAFRSLLTVERSGLLATARVQLPDCAGAADPFAIHPALLDGCLVAASCILPSLPAEETWLPTGIDRVVVQAAGATSARTVLRLRGAATAQRCQIDVRLMEGDQVLAILDGVTFRSIRQADHLAAASSGPMPIRRIVWRPDVVEDMHVQPQRILLIGDDEAVASAARTELMERGHGVSLAPFDVSGDAPALARWLAASRPAVGACTIVDLALQAADCAAGVPRSYRRHLGLVQAVGRIADRRDLRIALVTRGSQRVTTEDVTAVAEAGLWGLSRVAAAEYPDLRLIRIDLDARGGLSNVDLARELAPLLLRGAGATEVAVRNGQVFAATASEREAPVRTVVRPRFDGGAPGTGEVVVTPVASGLNFRDVLHGMGLLPTSAEHMPYGLECAGIVTAVGAGVQGLRPGMPIIAGLTVGSLADRVRVPAAFVVAKPDHLSFRDAATLPLAFLTAHYGLDRLAKLKRGERVLIHAAAGGVGQAAIQVARRAGAEIFATASPGKWARLRRQGIDHVYNSRSLAFADEIRRATGGRGVDVVLNSLSGDAIGASFAALADGGRFVEIGKLDVWTAEQVTALGRNIAYHPFDLWDVKQDHALVADMMGELLARLEDGTLRPLPAEVFSIDDAAAAFQHMARAHHIGKIVLWQAPPGQGGLVGPRGTYLVTGGLGALGLHAAHWLVSRGARRIVLAGRSEPTATARGAIDHLRAAGADVRVVPCDVSIPGDVARLLAACADLTGIIHAAGVLDDALIVHQDEARMGRALAPKLTGGWLLHEAVGDRPLDFFLLYASAAGVVGLPGQANYAAANAALDALADHRAALGLPGLAVDWGPWAGAGMAETIDRSSIACIEPAAAEAILDRLLLERPGRVVVAAAQLLSAPADAPRTIAQGPAAPRPALLDELDRSSPADRVRLLRNHVTQLVAASLELPRTHAVDPSRPLEELGFDSLMNLELKASLDKDLGVTLRPTLAYDFPSIDALVAHLADDAVQWASLPPAPRSVGSSGPSPLEDELLAELRALNY</sequence>
<dbReference type="SMART" id="SM00827">
    <property type="entry name" value="PKS_AT"/>
    <property type="match status" value="1"/>
</dbReference>
<dbReference type="SMART" id="SM00823">
    <property type="entry name" value="PKS_PP"/>
    <property type="match status" value="1"/>
</dbReference>
<evidence type="ECO:0000256" key="2">
    <source>
        <dbReference type="ARBA" id="ARBA00022553"/>
    </source>
</evidence>
<dbReference type="PROSITE" id="PS00606">
    <property type="entry name" value="KS3_1"/>
    <property type="match status" value="1"/>
</dbReference>
<name>A0A916TYC7_9HYPH</name>
<dbReference type="Gene3D" id="3.40.50.11460">
    <property type="match status" value="1"/>
</dbReference>
<keyword evidence="11" id="KW-1185">Reference proteome</keyword>
<dbReference type="SMART" id="SM00825">
    <property type="entry name" value="PKS_KS"/>
    <property type="match status" value="1"/>
</dbReference>
<keyword evidence="3" id="KW-0808">Transferase</keyword>
<dbReference type="InterPro" id="IPR014031">
    <property type="entry name" value="Ketoacyl_synth_C"/>
</dbReference>
<dbReference type="InterPro" id="IPR057326">
    <property type="entry name" value="KR_dom"/>
</dbReference>
<proteinExistence type="predicted"/>
<dbReference type="CDD" id="cd00833">
    <property type="entry name" value="PKS"/>
    <property type="match status" value="1"/>
</dbReference>
<reference evidence="10" key="2">
    <citation type="submission" date="2020-09" db="EMBL/GenBank/DDBJ databases">
        <authorList>
            <person name="Sun Q."/>
            <person name="Zhou Y."/>
        </authorList>
    </citation>
    <scope>NUCLEOTIDE SEQUENCE</scope>
    <source>
        <strain evidence="10">CGMCC 1.12919</strain>
    </source>
</reference>
<keyword evidence="1" id="KW-0596">Phosphopantetheine</keyword>
<organism evidence="10 11">
    <name type="scientific">Chelatococcus reniformis</name>
    <dbReference type="NCBI Taxonomy" id="1494448"/>
    <lineage>
        <taxon>Bacteria</taxon>
        <taxon>Pseudomonadati</taxon>
        <taxon>Pseudomonadota</taxon>
        <taxon>Alphaproteobacteria</taxon>
        <taxon>Hyphomicrobiales</taxon>
        <taxon>Chelatococcaceae</taxon>
        <taxon>Chelatococcus</taxon>
    </lineage>
</organism>
<dbReference type="GO" id="GO:0004315">
    <property type="term" value="F:3-oxoacyl-[acyl-carrier-protein] synthase activity"/>
    <property type="evidence" value="ECO:0007669"/>
    <property type="project" value="InterPro"/>
</dbReference>
<dbReference type="GO" id="GO:0005737">
    <property type="term" value="C:cytoplasm"/>
    <property type="evidence" value="ECO:0007669"/>
    <property type="project" value="TreeGrafter"/>
</dbReference>
<feature type="domain" description="Carrier" evidence="7">
    <location>
        <begin position="1839"/>
        <end position="1914"/>
    </location>
</feature>
<dbReference type="InterPro" id="IPR049900">
    <property type="entry name" value="PKS_mFAS_DH"/>
</dbReference>
<dbReference type="FunFam" id="3.40.50.720:FF:000209">
    <property type="entry name" value="Polyketide synthase Pks12"/>
    <property type="match status" value="1"/>
</dbReference>
<dbReference type="InterPro" id="IPR014030">
    <property type="entry name" value="Ketoacyl_synth_N"/>
</dbReference>
<dbReference type="Pfam" id="PF08240">
    <property type="entry name" value="ADH_N"/>
    <property type="match status" value="1"/>
</dbReference>
<dbReference type="InterPro" id="IPR013968">
    <property type="entry name" value="PKS_KR"/>
</dbReference>
<dbReference type="InterPro" id="IPR014043">
    <property type="entry name" value="Acyl_transferase_dom"/>
</dbReference>
<dbReference type="InterPro" id="IPR002364">
    <property type="entry name" value="Quin_OxRdtase/zeta-crystal_CS"/>
</dbReference>
<keyword evidence="2" id="KW-0597">Phosphoprotein</keyword>
<dbReference type="InterPro" id="IPR049552">
    <property type="entry name" value="PKS_DH_N"/>
</dbReference>
<dbReference type="InterPro" id="IPR049551">
    <property type="entry name" value="PKS_DH_C"/>
</dbReference>
<dbReference type="Proteomes" id="UP000637002">
    <property type="component" value="Unassembled WGS sequence"/>
</dbReference>
<dbReference type="InterPro" id="IPR050091">
    <property type="entry name" value="PKS_NRPS_Biosynth_Enz"/>
</dbReference>
<dbReference type="CDD" id="cd05195">
    <property type="entry name" value="enoyl_red"/>
    <property type="match status" value="1"/>
</dbReference>
<reference evidence="10" key="1">
    <citation type="journal article" date="2014" name="Int. J. Syst. Evol. Microbiol.">
        <title>Complete genome sequence of Corynebacterium casei LMG S-19264T (=DSM 44701T), isolated from a smear-ripened cheese.</title>
        <authorList>
            <consortium name="US DOE Joint Genome Institute (JGI-PGF)"/>
            <person name="Walter F."/>
            <person name="Albersmeier A."/>
            <person name="Kalinowski J."/>
            <person name="Ruckert C."/>
        </authorList>
    </citation>
    <scope>NUCLEOTIDE SEQUENCE</scope>
    <source>
        <strain evidence="10">CGMCC 1.12919</strain>
    </source>
</reference>
<dbReference type="Pfam" id="PF13602">
    <property type="entry name" value="ADH_zinc_N_2"/>
    <property type="match status" value="1"/>
</dbReference>
<accession>A0A916TYC7</accession>
<dbReference type="SMART" id="SM00829">
    <property type="entry name" value="PKS_ER"/>
    <property type="match status" value="1"/>
</dbReference>
<dbReference type="InterPro" id="IPR036736">
    <property type="entry name" value="ACP-like_sf"/>
</dbReference>
<dbReference type="SUPFAM" id="SSF50129">
    <property type="entry name" value="GroES-like"/>
    <property type="match status" value="1"/>
</dbReference>
<feature type="active site" description="Proton donor; for dehydratase activity" evidence="6">
    <location>
        <position position="971"/>
    </location>
</feature>